<dbReference type="Proteomes" id="UP001156259">
    <property type="component" value="Segment"/>
</dbReference>
<dbReference type="EMBL" id="OP880252">
    <property type="protein sequence ID" value="WAE39502.1"/>
    <property type="molecule type" value="Genomic_DNA"/>
</dbReference>
<evidence type="ECO:0000313" key="4">
    <source>
        <dbReference type="EMBL" id="WAE39502.1"/>
    </source>
</evidence>
<dbReference type="SMART" id="SM00560">
    <property type="entry name" value="LamGL"/>
    <property type="match status" value="1"/>
</dbReference>
<feature type="domain" description="LamG-like jellyroll fold" evidence="3">
    <location>
        <begin position="101"/>
        <end position="235"/>
    </location>
</feature>
<organism evidence="4 5">
    <name type="scientific">Methanophagales virus GBV301</name>
    <dbReference type="NCBI Taxonomy" id="2999280"/>
    <lineage>
        <taxon>Viruses</taxon>
        <taxon>Duplodnaviria</taxon>
        <taxon>Heunggongvirae</taxon>
        <taxon>Uroviricota</taxon>
        <taxon>Caudoviricetes</taxon>
        <taxon>Nakonvirales</taxon>
        <taxon>Ekchuahviridae</taxon>
        <taxon>Kukulkanvirus</taxon>
        <taxon>Kukulkanvirus guaymasense</taxon>
    </lineage>
</organism>
<evidence type="ECO:0000256" key="1">
    <source>
        <dbReference type="ARBA" id="ARBA00022729"/>
    </source>
</evidence>
<reference evidence="4 5" key="1">
    <citation type="submission" date="2022-10" db="EMBL/GenBank/DDBJ databases">
        <title>Evolutionary Diversification of Methanotrophic Ca. Methanophagales (ANME-1) and Their Expansive Virome.</title>
        <authorList>
            <person name="Laso-Perez R."/>
            <person name="Wu F."/>
            <person name="Cremiere A."/>
            <person name="Speth D.R."/>
            <person name="Magyar J.S."/>
            <person name="Krupovic M."/>
            <person name="Orphan V.J."/>
        </authorList>
    </citation>
    <scope>NUCLEOTIDE SEQUENCE [LARGE SCALE GENOMIC DNA]</scope>
</reference>
<dbReference type="PANTHER" id="PTHR47635">
    <property type="entry name" value="CUB DOMAIN-CONTAINING PROTEIN"/>
    <property type="match status" value="1"/>
</dbReference>
<dbReference type="Pfam" id="PF13385">
    <property type="entry name" value="Laminin_G_3"/>
    <property type="match status" value="1"/>
</dbReference>
<dbReference type="Gene3D" id="2.60.120.200">
    <property type="match status" value="1"/>
</dbReference>
<dbReference type="PANTHER" id="PTHR47635:SF2">
    <property type="entry name" value="LAMG-LIKE JELLYROLL FOLD DOMAIN-CONTAINING PROTEIN"/>
    <property type="match status" value="1"/>
</dbReference>
<gene>
    <name evidence="4" type="ORF">LDLAKGPJ_00078</name>
</gene>
<keyword evidence="2" id="KW-1015">Disulfide bond</keyword>
<evidence type="ECO:0000259" key="3">
    <source>
        <dbReference type="SMART" id="SM00560"/>
    </source>
</evidence>
<name>A0A9E8VF93_9CAUD</name>
<keyword evidence="5" id="KW-1185">Reference proteome</keyword>
<dbReference type="SUPFAM" id="SSF49899">
    <property type="entry name" value="Concanavalin A-like lectins/glucanases"/>
    <property type="match status" value="1"/>
</dbReference>
<evidence type="ECO:0000313" key="5">
    <source>
        <dbReference type="Proteomes" id="UP001156259"/>
    </source>
</evidence>
<dbReference type="InterPro" id="IPR006558">
    <property type="entry name" value="LamG-like"/>
</dbReference>
<proteinExistence type="predicted"/>
<dbReference type="InterPro" id="IPR013320">
    <property type="entry name" value="ConA-like_dom_sf"/>
</dbReference>
<evidence type="ECO:0000256" key="2">
    <source>
        <dbReference type="ARBA" id="ARBA00023157"/>
    </source>
</evidence>
<keyword evidence="1" id="KW-0732">Signal</keyword>
<sequence>MIHSHYRAGLWHPYEKPMYGVLLNPYHPLAQGLVGCWLFNEGGGNTTFDLSGYGNHGTLGAGTAAYCPTWTTGKFGSALDFDGSDDYVDCGDDASISNITESVTVAAWIRKDTSGTVKYFVHKGGQSGTYLDYGIAISSDEYPFFGAAATTGSIITARYDSSFIFPLNEWTHFVGTFDGSTYRLFINGSELSLTSGAIGNSTSSNLYIGWRYDTAQYHEGAIAQVLIYSRALSAEEIWQLYTDPFCMFYHPLEVELLPSTVPGVVSCLDNLGGVASSLSSLSLTCQSSDSIGSIDSELSRLSLYPALVDELHSKDASISNITFGRTILDILSCQDTSSLLKGIIASATALLSTQDLNEVRLTLSSSSIDIVKGKDNSTVNVTFHLSGDDILGGSDFTSINLQAILNALDSLKISDSSLSAVVAEVLASASDILATSDYNEVRLEFLHSVIDIVKSEDSSSPTISFQLNSADVLQGFDILTANLQAFLSAISKFKSSDEPPPCVTILGIPIKIFKAQGKVLVFKASKKELTFVAK</sequence>
<accession>A0A9E8VF93</accession>
<protein>
    <recommendedName>
        <fullName evidence="3">LamG-like jellyroll fold domain-containing protein</fullName>
    </recommendedName>
</protein>